<dbReference type="OrthoDB" id="1699231at2759"/>
<dbReference type="InParanoid" id="A0A0H2RJ43"/>
<feature type="transmembrane region" description="Helical" evidence="9">
    <location>
        <begin position="643"/>
        <end position="667"/>
    </location>
</feature>
<evidence type="ECO:0000256" key="4">
    <source>
        <dbReference type="ARBA" id="ARBA00022692"/>
    </source>
</evidence>
<dbReference type="STRING" id="27342.A0A0H2RJ43"/>
<evidence type="ECO:0000256" key="8">
    <source>
        <dbReference type="SAM" id="MobiDB-lite"/>
    </source>
</evidence>
<dbReference type="AlphaFoldDB" id="A0A0H2RJ43"/>
<comment type="similarity">
    <text evidence="2">Belongs to the Ca(2+):cation antiporter (CaCA) (TC 2.A.19) family.</text>
</comment>
<dbReference type="PANTHER" id="PTHR31503">
    <property type="entry name" value="VACUOLAR CALCIUM ION TRANSPORTER"/>
    <property type="match status" value="1"/>
</dbReference>
<feature type="compositionally biased region" description="Basic and acidic residues" evidence="8">
    <location>
        <begin position="558"/>
        <end position="567"/>
    </location>
</feature>
<evidence type="ECO:0000256" key="7">
    <source>
        <dbReference type="ARBA" id="ARBA00023136"/>
    </source>
</evidence>
<dbReference type="GO" id="GO:0006874">
    <property type="term" value="P:intracellular calcium ion homeostasis"/>
    <property type="evidence" value="ECO:0007669"/>
    <property type="project" value="TreeGrafter"/>
</dbReference>
<feature type="transmembrane region" description="Helical" evidence="9">
    <location>
        <begin position="331"/>
        <end position="350"/>
    </location>
</feature>
<dbReference type="FunFam" id="1.20.1420.30:FF:000024">
    <property type="entry name" value="Calcium/proton exchanger, variant"/>
    <property type="match status" value="1"/>
</dbReference>
<feature type="transmembrane region" description="Helical" evidence="9">
    <location>
        <begin position="617"/>
        <end position="637"/>
    </location>
</feature>
<evidence type="ECO:0000256" key="5">
    <source>
        <dbReference type="ARBA" id="ARBA00022989"/>
    </source>
</evidence>
<feature type="domain" description="Sodium/calcium exchanger membrane region" evidence="10">
    <location>
        <begin position="334"/>
        <end position="501"/>
    </location>
</feature>
<name>A0A0H2RJ43_9AGAM</name>
<feature type="transmembrane region" description="Helical" evidence="9">
    <location>
        <begin position="576"/>
        <end position="597"/>
    </location>
</feature>
<feature type="compositionally biased region" description="Low complexity" evidence="8">
    <location>
        <begin position="206"/>
        <end position="217"/>
    </location>
</feature>
<feature type="region of interest" description="Disordered" evidence="8">
    <location>
        <begin position="535"/>
        <end position="567"/>
    </location>
</feature>
<keyword evidence="5 9" id="KW-1133">Transmembrane helix</keyword>
<dbReference type="EMBL" id="KQ086056">
    <property type="protein sequence ID" value="KLO09423.1"/>
    <property type="molecule type" value="Genomic_DNA"/>
</dbReference>
<dbReference type="Gene3D" id="1.20.1420.30">
    <property type="entry name" value="NCX, central ion-binding region"/>
    <property type="match status" value="1"/>
</dbReference>
<organism evidence="11 12">
    <name type="scientific">Schizopora paradoxa</name>
    <dbReference type="NCBI Taxonomy" id="27342"/>
    <lineage>
        <taxon>Eukaryota</taxon>
        <taxon>Fungi</taxon>
        <taxon>Dikarya</taxon>
        <taxon>Basidiomycota</taxon>
        <taxon>Agaricomycotina</taxon>
        <taxon>Agaricomycetes</taxon>
        <taxon>Hymenochaetales</taxon>
        <taxon>Schizoporaceae</taxon>
        <taxon>Schizopora</taxon>
    </lineage>
</organism>
<evidence type="ECO:0000313" key="11">
    <source>
        <dbReference type="EMBL" id="KLO09423.1"/>
    </source>
</evidence>
<keyword evidence="6" id="KW-0406">Ion transport</keyword>
<dbReference type="InterPro" id="IPR004837">
    <property type="entry name" value="NaCa_Exmemb"/>
</dbReference>
<feature type="transmembrane region" description="Helical" evidence="9">
    <location>
        <begin position="707"/>
        <end position="725"/>
    </location>
</feature>
<evidence type="ECO:0000256" key="9">
    <source>
        <dbReference type="SAM" id="Phobius"/>
    </source>
</evidence>
<keyword evidence="4 9" id="KW-0812">Transmembrane</keyword>
<evidence type="ECO:0000256" key="2">
    <source>
        <dbReference type="ARBA" id="ARBA00008170"/>
    </source>
</evidence>
<feature type="transmembrane region" description="Helical" evidence="9">
    <location>
        <begin position="398"/>
        <end position="417"/>
    </location>
</feature>
<reference evidence="11 12" key="1">
    <citation type="submission" date="2015-04" db="EMBL/GenBank/DDBJ databases">
        <title>Complete genome sequence of Schizopora paradoxa KUC8140, a cosmopolitan wood degrader in East Asia.</title>
        <authorList>
            <consortium name="DOE Joint Genome Institute"/>
            <person name="Min B."/>
            <person name="Park H."/>
            <person name="Jang Y."/>
            <person name="Kim J.-J."/>
            <person name="Kim K.H."/>
            <person name="Pangilinan J."/>
            <person name="Lipzen A."/>
            <person name="Riley R."/>
            <person name="Grigoriev I.V."/>
            <person name="Spatafora J.W."/>
            <person name="Choi I.-G."/>
        </authorList>
    </citation>
    <scope>NUCLEOTIDE SEQUENCE [LARGE SCALE GENOMIC DNA]</scope>
    <source>
        <strain evidence="11 12">KUC8140</strain>
    </source>
</reference>
<keyword evidence="3" id="KW-0813">Transport</keyword>
<feature type="compositionally biased region" description="Polar residues" evidence="8">
    <location>
        <begin position="227"/>
        <end position="239"/>
    </location>
</feature>
<dbReference type="Pfam" id="PF01699">
    <property type="entry name" value="Na_Ca_ex"/>
    <property type="match status" value="2"/>
</dbReference>
<feature type="transmembrane region" description="Helical" evidence="9">
    <location>
        <begin position="477"/>
        <end position="498"/>
    </location>
</feature>
<feature type="region of interest" description="Disordered" evidence="8">
    <location>
        <begin position="161"/>
        <end position="295"/>
    </location>
</feature>
<feature type="transmembrane region" description="Helical" evidence="9">
    <location>
        <begin position="365"/>
        <end position="386"/>
    </location>
</feature>
<keyword evidence="7 9" id="KW-0472">Membrane</keyword>
<feature type="transmembrane region" description="Helical" evidence="9">
    <location>
        <begin position="437"/>
        <end position="456"/>
    </location>
</feature>
<protein>
    <submittedName>
        <fullName evidence="11">Calcium/proton exchanger</fullName>
    </submittedName>
</protein>
<dbReference type="PANTHER" id="PTHR31503:SF20">
    <property type="entry name" value="CA(2+)_H(+) EXCHANGER, PUTATIVE (EUROFUNG)-RELATED"/>
    <property type="match status" value="1"/>
</dbReference>
<evidence type="ECO:0000256" key="1">
    <source>
        <dbReference type="ARBA" id="ARBA00004127"/>
    </source>
</evidence>
<dbReference type="GO" id="GO:0015369">
    <property type="term" value="F:calcium:proton antiporter activity"/>
    <property type="evidence" value="ECO:0007669"/>
    <property type="project" value="TreeGrafter"/>
</dbReference>
<feature type="compositionally biased region" description="Basic and acidic residues" evidence="8">
    <location>
        <begin position="25"/>
        <end position="38"/>
    </location>
</feature>
<accession>A0A0H2RJ43</accession>
<evidence type="ECO:0000256" key="6">
    <source>
        <dbReference type="ARBA" id="ARBA00023065"/>
    </source>
</evidence>
<feature type="region of interest" description="Disordered" evidence="8">
    <location>
        <begin position="1"/>
        <end position="38"/>
    </location>
</feature>
<evidence type="ECO:0000313" key="12">
    <source>
        <dbReference type="Proteomes" id="UP000053477"/>
    </source>
</evidence>
<proteinExistence type="inferred from homology"/>
<evidence type="ECO:0000256" key="3">
    <source>
        <dbReference type="ARBA" id="ARBA00022448"/>
    </source>
</evidence>
<sequence>MTETSSTGDMQALAGASTAPTRRRTTNDVNRDHRNQHREMYVDIQRVPPEPLTPSAMLLPIAAFRDTRDESSRNSNVYSAASVYSVKSGKSESGDAQLRAGLSSNANADGHGIEHDDAEKHLELEHSGSQDAFERNPLSVAGSSTRLDIMENLNANGIRTKEVPSSTPVVKTANLPGSPQHSTGRTYYTAIEEPHEETLKRSPLSDPGNNLNNGLELDLGEPDATPYNDNQMESKFSRSPTQVPTYPPPPLPTSRPGARESTSTAHHGIEVNPGTPKKPDRTSKDSKDPPVKGDAGSAVKQLKWFWFGSYINVLLLCIPVAWGLHFGASSLHIPTFIFSFFGIIPLARLLSEATDEVSKYEGETIAGILNATFGNVVELIVSVIAIVKCELQITQSSLAGSILSNLLLVLGMSYFVGGVKYSEQEFVQAAAQTYSTLLILSITAVLLPAGFHFALQPGSTGSDPSESSNSSVEAHELLSLSHGAAVIIIITYCIFLYFQMWTHASLFDAVEQKCESTEYSSSNRKPFYFRRKRKMSKNLESQRDAPEVTETMEPAGESARDVDEADEDRDHHLSKMMSYSMLLVCTVLVAVTADCLVDSIDGVTTQWTWLKKEWVGLILLPIAANAAEHYSAVVFAYKDKLTMSISIAVGSSIQIALFVIPLSVIFAWMFGKPLFLLFDPFETVCLFLAVLLVNYCNADGKSNWLEGWVLMIIYIIIAISFWYYPGIDIQSTLQKCT</sequence>
<feature type="transmembrane region" description="Helical" evidence="9">
    <location>
        <begin position="674"/>
        <end position="695"/>
    </location>
</feature>
<feature type="compositionally biased region" description="Basic and acidic residues" evidence="8">
    <location>
        <begin position="277"/>
        <end position="291"/>
    </location>
</feature>
<keyword evidence="12" id="KW-1185">Reference proteome</keyword>
<dbReference type="GO" id="GO:0012505">
    <property type="term" value="C:endomembrane system"/>
    <property type="evidence" value="ECO:0007669"/>
    <property type="project" value="UniProtKB-SubCell"/>
</dbReference>
<dbReference type="GO" id="GO:0000329">
    <property type="term" value="C:fungal-type vacuole membrane"/>
    <property type="evidence" value="ECO:0007669"/>
    <property type="project" value="TreeGrafter"/>
</dbReference>
<feature type="compositionally biased region" description="Polar residues" evidence="8">
    <location>
        <begin position="161"/>
        <end position="186"/>
    </location>
</feature>
<dbReference type="InterPro" id="IPR004713">
    <property type="entry name" value="CaH_exchang"/>
</dbReference>
<comment type="subcellular location">
    <subcellularLocation>
        <location evidence="1">Endomembrane system</location>
        <topology evidence="1">Multi-pass membrane protein</topology>
    </subcellularLocation>
</comment>
<feature type="domain" description="Sodium/calcium exchanger membrane region" evidence="10">
    <location>
        <begin position="579"/>
        <end position="721"/>
    </location>
</feature>
<feature type="transmembrane region" description="Helical" evidence="9">
    <location>
        <begin position="304"/>
        <end position="324"/>
    </location>
</feature>
<dbReference type="InterPro" id="IPR044880">
    <property type="entry name" value="NCX_ion-bd_dom_sf"/>
</dbReference>
<dbReference type="Proteomes" id="UP000053477">
    <property type="component" value="Unassembled WGS sequence"/>
</dbReference>
<gene>
    <name evidence="11" type="ORF">SCHPADRAFT_1000265</name>
</gene>
<evidence type="ECO:0000259" key="10">
    <source>
        <dbReference type="Pfam" id="PF01699"/>
    </source>
</evidence>